<dbReference type="EMBL" id="JAUSVF010000002">
    <property type="protein sequence ID" value="MDQ0322142.1"/>
    <property type="molecule type" value="Genomic_DNA"/>
</dbReference>
<accession>A0ABU0BW15</accession>
<organism evidence="1 2">
    <name type="scientific">Pararhizobium capsulatum DSM 1112</name>
    <dbReference type="NCBI Taxonomy" id="1121113"/>
    <lineage>
        <taxon>Bacteria</taxon>
        <taxon>Pseudomonadati</taxon>
        <taxon>Pseudomonadota</taxon>
        <taxon>Alphaproteobacteria</taxon>
        <taxon>Hyphomicrobiales</taxon>
        <taxon>Rhizobiaceae</taxon>
        <taxon>Rhizobium/Agrobacterium group</taxon>
        <taxon>Pararhizobium</taxon>
    </lineage>
</organism>
<evidence type="ECO:0000313" key="2">
    <source>
        <dbReference type="Proteomes" id="UP001230207"/>
    </source>
</evidence>
<dbReference type="RefSeq" id="WP_307233700.1">
    <property type="nucleotide sequence ID" value="NZ_JAUSVF010000002.1"/>
</dbReference>
<keyword evidence="2" id="KW-1185">Reference proteome</keyword>
<evidence type="ECO:0000313" key="1">
    <source>
        <dbReference type="EMBL" id="MDQ0322142.1"/>
    </source>
</evidence>
<protein>
    <recommendedName>
        <fullName evidence="3">Carboxypeptidase regulatory-like domain-containing protein</fullName>
    </recommendedName>
</protein>
<name>A0ABU0BW15_9HYPH</name>
<dbReference type="Proteomes" id="UP001230207">
    <property type="component" value="Unassembled WGS sequence"/>
</dbReference>
<proteinExistence type="predicted"/>
<evidence type="ECO:0008006" key="3">
    <source>
        <dbReference type="Google" id="ProtNLM"/>
    </source>
</evidence>
<comment type="caution">
    <text evidence="1">The sequence shown here is derived from an EMBL/GenBank/DDBJ whole genome shotgun (WGS) entry which is preliminary data.</text>
</comment>
<reference evidence="1 2" key="1">
    <citation type="submission" date="2023-07" db="EMBL/GenBank/DDBJ databases">
        <title>Genomic Encyclopedia of Type Strains, Phase IV (KMG-IV): sequencing the most valuable type-strain genomes for metagenomic binning, comparative biology and taxonomic classification.</title>
        <authorList>
            <person name="Goeker M."/>
        </authorList>
    </citation>
    <scope>NUCLEOTIDE SEQUENCE [LARGE SCALE GENOMIC DNA]</scope>
    <source>
        <strain evidence="1 2">DSM 1112</strain>
    </source>
</reference>
<sequence length="218" mass="22930">MTLFASPLLSARQTLVQGKVSEAVTGRRFTDFKAVLSFSHGAGQGILPVTLQTKPGGHHALHLDPVRDLRDLSKNGPVTLTLTVTVPGRDPLVQAKKIPAAKFALISRPVKIGTQVLDSRVITGAPFVMDFIFSAAPVGLRGIVLNKNDPDAPLAGVKIRAGTAPEVLTAANGRFVVTALPVTETVDIELEGAGPAETVVFRPDYDIPVNTITLSLGS</sequence>
<gene>
    <name evidence="1" type="ORF">QO002_004348</name>
</gene>